<name>A0A239TFZ6_9STAP</name>
<proteinExistence type="predicted"/>
<evidence type="ECO:0000313" key="1">
    <source>
        <dbReference type="EMBL" id="GEP83601.1"/>
    </source>
</evidence>
<dbReference type="EMBL" id="BKAR01000002">
    <property type="protein sequence ID" value="GEP83601.1"/>
    <property type="molecule type" value="Genomic_DNA"/>
</dbReference>
<dbReference type="RefSeq" id="WP_095102854.1">
    <property type="nucleotide sequence ID" value="NZ_BKAR01000002.1"/>
</dbReference>
<reference evidence="1 2" key="1">
    <citation type="submission" date="2019-07" db="EMBL/GenBank/DDBJ databases">
        <title>Whole genome shotgun sequence of Staphylococcus piscifermentans NBRC 109625.</title>
        <authorList>
            <person name="Hosoyama A."/>
            <person name="Uohara A."/>
            <person name="Ohji S."/>
            <person name="Ichikawa N."/>
        </authorList>
    </citation>
    <scope>NUCLEOTIDE SEQUENCE [LARGE SCALE GENOMIC DNA]</scope>
    <source>
        <strain evidence="1 2">NBRC 109625</strain>
    </source>
</reference>
<dbReference type="InterPro" id="IPR038728">
    <property type="entry name" value="YkvI-like"/>
</dbReference>
<accession>A0A239TFZ6</accession>
<gene>
    <name evidence="1" type="ORF">SPI02_01860</name>
</gene>
<organism evidence="1 2">
    <name type="scientific">Staphylococcus piscifermentans</name>
    <dbReference type="NCBI Taxonomy" id="70258"/>
    <lineage>
        <taxon>Bacteria</taxon>
        <taxon>Bacillati</taxon>
        <taxon>Bacillota</taxon>
        <taxon>Bacilli</taxon>
        <taxon>Bacillales</taxon>
        <taxon>Staphylococcaceae</taxon>
        <taxon>Staphylococcus</taxon>
    </lineage>
</organism>
<dbReference type="AlphaFoldDB" id="A0A239TFZ6"/>
<comment type="caution">
    <text evidence="1">The sequence shown here is derived from an EMBL/GenBank/DDBJ whole genome shotgun (WGS) entry which is preliminary data.</text>
</comment>
<dbReference type="Proteomes" id="UP000321736">
    <property type="component" value="Unassembled WGS sequence"/>
</dbReference>
<protein>
    <submittedName>
        <fullName evidence="1">Membrane protein</fullName>
    </submittedName>
</protein>
<evidence type="ECO:0000313" key="2">
    <source>
        <dbReference type="Proteomes" id="UP000321736"/>
    </source>
</evidence>
<dbReference type="PANTHER" id="PTHR37814:SF1">
    <property type="entry name" value="MEMBRANE PROTEIN"/>
    <property type="match status" value="1"/>
</dbReference>
<keyword evidence="2" id="KW-1185">Reference proteome</keyword>
<dbReference type="OrthoDB" id="4424890at2"/>
<sequence length="358" mass="39465">MLSKVNKASIGIALAYLSFIVGAGFTTGQELLQFFVNHGNYAYLGAILTGVIVTFGTRQIAKMGYRLEADSYDISLNHLFGNILGRIIDYLIIFFLFGLTVVMVAGGGSALEQGFNVPSWIGSLAIVVLLFIVLQLKFDKILTVLGAVTPFLVIAVLIIAGTNILHPAVHFSDVSHYTKPSKTSSHFWWWDAIVYGGLIIGNSFSFLTIVGNDALNHKVARRGAYFGGLTFSLLLLIMIGGLLANLQKANTVDIPTLLLANDIHPFLSYLMSAVMFGVIFNSCIGMIYPFLTRFTDPTSKKYIIMLSVTLILAYILSFVGFVDLVNFVFKVFGYIGLFITLSLLVRWFMNKFTKKKLL</sequence>
<dbReference type="PANTHER" id="PTHR37814">
    <property type="entry name" value="CONSERVED MEMBRANE PROTEIN"/>
    <property type="match status" value="1"/>
</dbReference>